<dbReference type="Gene3D" id="3.30.70.660">
    <property type="entry name" value="Pseudouridine synthase I, catalytic domain, C-terminal subdomain"/>
    <property type="match status" value="1"/>
</dbReference>
<dbReference type="PANTHER" id="PTHR11142:SF0">
    <property type="entry name" value="TRNA PSEUDOURIDINE SYNTHASE-LIKE 1"/>
    <property type="match status" value="1"/>
</dbReference>
<dbReference type="Pfam" id="PF07650">
    <property type="entry name" value="KH_2"/>
    <property type="match status" value="1"/>
</dbReference>
<dbReference type="EC" id="5.4.99.12" evidence="5"/>
<sequence length="276" mass="32707">MEIRDLEKTGYFGYLFFIRYDGTKFDSFDENKDKTSVKGEFKKLLDENNISYYKGIQQAGRTDKDVSAEENILYINTKQELKLENFRNSSVILEIFDIKKTLPYLELPKLIEKRHYIYRYPKDRIKSSIEEIDKKCRELSGKHDVSAFTTKKGRELKEKIRELAVYYENQELHFTGSSFMPQQVRIMSGYILTGKKQPLEGRYLTLEKIIFSQELEDMIIFEDNAISEINIEKIERNREFLFFYVKKSKKGEVIGNKGKNIKKLRGKYGKIIIKEI</sequence>
<gene>
    <name evidence="8" type="ordered locus">Sterm_3060</name>
</gene>
<proteinExistence type="inferred from homology"/>
<dbReference type="AlphaFoldDB" id="D1AP68"/>
<dbReference type="PANTHER" id="PTHR11142">
    <property type="entry name" value="PSEUDOURIDYLATE SYNTHASE"/>
    <property type="match status" value="1"/>
</dbReference>
<evidence type="ECO:0000256" key="3">
    <source>
        <dbReference type="ARBA" id="ARBA00023235"/>
    </source>
</evidence>
<dbReference type="Proteomes" id="UP000000845">
    <property type="component" value="Chromosome"/>
</dbReference>
<organism evidence="8 9">
    <name type="scientific">Sebaldella termitidis (strain ATCC 33386 / NCTC 11300)</name>
    <dbReference type="NCBI Taxonomy" id="526218"/>
    <lineage>
        <taxon>Bacteria</taxon>
        <taxon>Fusobacteriati</taxon>
        <taxon>Fusobacteriota</taxon>
        <taxon>Fusobacteriia</taxon>
        <taxon>Fusobacteriales</taxon>
        <taxon>Leptotrichiaceae</taxon>
        <taxon>Sebaldella</taxon>
    </lineage>
</organism>
<dbReference type="RefSeq" id="WP_012862484.1">
    <property type="nucleotide sequence ID" value="NC_013517.1"/>
</dbReference>
<evidence type="ECO:0000313" key="8">
    <source>
        <dbReference type="EMBL" id="ACZ09902.1"/>
    </source>
</evidence>
<dbReference type="InterPro" id="IPR004044">
    <property type="entry name" value="KH_dom_type_2"/>
</dbReference>
<dbReference type="GO" id="GO:0031119">
    <property type="term" value="P:tRNA pseudouridine synthesis"/>
    <property type="evidence" value="ECO:0007669"/>
    <property type="project" value="TreeGrafter"/>
</dbReference>
<dbReference type="InterPro" id="IPR020097">
    <property type="entry name" value="PsdUridine_synth_TruA_a/b_dom"/>
</dbReference>
<dbReference type="eggNOG" id="COG0101">
    <property type="taxonomic scope" value="Bacteria"/>
</dbReference>
<evidence type="ECO:0000313" key="9">
    <source>
        <dbReference type="Proteomes" id="UP000000845"/>
    </source>
</evidence>
<evidence type="ECO:0000256" key="4">
    <source>
        <dbReference type="PROSITE-ProRule" id="PRU00117"/>
    </source>
</evidence>
<dbReference type="SUPFAM" id="SSF55120">
    <property type="entry name" value="Pseudouridine synthase"/>
    <property type="match status" value="1"/>
</dbReference>
<dbReference type="STRING" id="526218.Sterm_3060"/>
<keyword evidence="4" id="KW-0694">RNA-binding</keyword>
<feature type="domain" description="KH type-2" evidence="7">
    <location>
        <begin position="230"/>
        <end position="272"/>
    </location>
</feature>
<dbReference type="InterPro" id="IPR001406">
    <property type="entry name" value="PsdUridine_synth_TruA"/>
</dbReference>
<dbReference type="Pfam" id="PF01416">
    <property type="entry name" value="PseudoU_synth_1"/>
    <property type="match status" value="1"/>
</dbReference>
<evidence type="ECO:0000259" key="7">
    <source>
        <dbReference type="Pfam" id="PF07650"/>
    </source>
</evidence>
<evidence type="ECO:0000259" key="6">
    <source>
        <dbReference type="Pfam" id="PF01416"/>
    </source>
</evidence>
<dbReference type="GO" id="GO:0160147">
    <property type="term" value="F:tRNA pseudouridine(38-40) synthase activity"/>
    <property type="evidence" value="ECO:0007669"/>
    <property type="project" value="UniProtKB-EC"/>
</dbReference>
<dbReference type="Gene3D" id="3.30.70.580">
    <property type="entry name" value="Pseudouridine synthase I, catalytic domain, N-terminal subdomain"/>
    <property type="match status" value="1"/>
</dbReference>
<evidence type="ECO:0000256" key="2">
    <source>
        <dbReference type="ARBA" id="ARBA00022694"/>
    </source>
</evidence>
<dbReference type="InterPro" id="IPR020095">
    <property type="entry name" value="PsdUridine_synth_TruA_C"/>
</dbReference>
<feature type="domain" description="Pseudouridine synthase I TruA alpha/beta" evidence="6">
    <location>
        <begin position="136"/>
        <end position="193"/>
    </location>
</feature>
<protein>
    <recommendedName>
        <fullName evidence="5">tRNA pseudouridine synthase</fullName>
        <ecNumber evidence="5">5.4.99.12</ecNumber>
    </recommendedName>
</protein>
<name>D1AP68_SEBTE</name>
<dbReference type="SUPFAM" id="SSF54814">
    <property type="entry name" value="Prokaryotic type KH domain (KH-domain type II)"/>
    <property type="match status" value="1"/>
</dbReference>
<dbReference type="InterPro" id="IPR020103">
    <property type="entry name" value="PsdUridine_synth_cat_dom_sf"/>
</dbReference>
<dbReference type="InterPro" id="IPR020094">
    <property type="entry name" value="TruA/RsuA/RluB/E/F_N"/>
</dbReference>
<dbReference type="PROSITE" id="PS50084">
    <property type="entry name" value="KH_TYPE_1"/>
    <property type="match status" value="1"/>
</dbReference>
<dbReference type="EMBL" id="CP001739">
    <property type="protein sequence ID" value="ACZ09902.1"/>
    <property type="molecule type" value="Genomic_DNA"/>
</dbReference>
<dbReference type="HOGENOM" id="CLU_070302_0_0_0"/>
<reference evidence="9" key="1">
    <citation type="submission" date="2009-09" db="EMBL/GenBank/DDBJ databases">
        <title>The complete chromosome of Sebaldella termitidis ATCC 33386.</title>
        <authorList>
            <consortium name="US DOE Joint Genome Institute (JGI-PGF)"/>
            <person name="Lucas S."/>
            <person name="Copeland A."/>
            <person name="Lapidus A."/>
            <person name="Glavina del Rio T."/>
            <person name="Dalin E."/>
            <person name="Tice H."/>
            <person name="Bruce D."/>
            <person name="Goodwin L."/>
            <person name="Pitluck S."/>
            <person name="Kyrpides N."/>
            <person name="Mavromatis K."/>
            <person name="Ivanova N."/>
            <person name="Mikhailova N."/>
            <person name="Sims D."/>
            <person name="Meincke L."/>
            <person name="Brettin T."/>
            <person name="Detter J.C."/>
            <person name="Han C."/>
            <person name="Larimer F."/>
            <person name="Land M."/>
            <person name="Hauser L."/>
            <person name="Markowitz V."/>
            <person name="Cheng J.F."/>
            <person name="Hugenholtz P."/>
            <person name="Woyke T."/>
            <person name="Wu D."/>
            <person name="Eisen J.A."/>
        </authorList>
    </citation>
    <scope>NUCLEOTIDE SEQUENCE [LARGE SCALE GENOMIC DNA]</scope>
    <source>
        <strain evidence="9">ATCC 33386 / NCTC 11300</strain>
    </source>
</reference>
<reference evidence="8 9" key="2">
    <citation type="journal article" date="2010" name="Stand. Genomic Sci.">
        <title>Complete genome sequence of Sebaldella termitidis type strain (NCTC 11300).</title>
        <authorList>
            <person name="Harmon-Smith M."/>
            <person name="Celia L."/>
            <person name="Chertkov O."/>
            <person name="Lapidus A."/>
            <person name="Copeland A."/>
            <person name="Glavina Del Rio T."/>
            <person name="Nolan M."/>
            <person name="Lucas S."/>
            <person name="Tice H."/>
            <person name="Cheng J.F."/>
            <person name="Han C."/>
            <person name="Detter J.C."/>
            <person name="Bruce D."/>
            <person name="Goodwin L."/>
            <person name="Pitluck S."/>
            <person name="Pati A."/>
            <person name="Liolios K."/>
            <person name="Ivanova N."/>
            <person name="Mavromatis K."/>
            <person name="Mikhailova N."/>
            <person name="Chen A."/>
            <person name="Palaniappan K."/>
            <person name="Land M."/>
            <person name="Hauser L."/>
            <person name="Chang Y.J."/>
            <person name="Jeffries C.D."/>
            <person name="Brettin T."/>
            <person name="Goker M."/>
            <person name="Beck B."/>
            <person name="Bristow J."/>
            <person name="Eisen J.A."/>
            <person name="Markowitz V."/>
            <person name="Hugenholtz P."/>
            <person name="Kyrpides N.C."/>
            <person name="Klenk H.P."/>
            <person name="Chen F."/>
        </authorList>
    </citation>
    <scope>NUCLEOTIDE SEQUENCE [LARGE SCALE GENOMIC DNA]</scope>
    <source>
        <strain evidence="9">ATCC 33386 / NCTC 11300</strain>
    </source>
</reference>
<dbReference type="InterPro" id="IPR009019">
    <property type="entry name" value="KH_sf_prok-type"/>
</dbReference>
<dbReference type="KEGG" id="str:Sterm_3060"/>
<comment type="catalytic activity">
    <reaction evidence="5">
        <text>uridine(38/39/40) in tRNA = pseudouridine(38/39/40) in tRNA</text>
        <dbReference type="Rhea" id="RHEA:22376"/>
        <dbReference type="Rhea" id="RHEA-COMP:10085"/>
        <dbReference type="Rhea" id="RHEA-COMP:10087"/>
        <dbReference type="ChEBI" id="CHEBI:65314"/>
        <dbReference type="ChEBI" id="CHEBI:65315"/>
        <dbReference type="EC" id="5.4.99.12"/>
    </reaction>
</comment>
<evidence type="ECO:0000256" key="5">
    <source>
        <dbReference type="RuleBase" id="RU003792"/>
    </source>
</evidence>
<comment type="similarity">
    <text evidence="1 5">Belongs to the tRNA pseudouridine synthase TruA family.</text>
</comment>
<keyword evidence="3 5" id="KW-0413">Isomerase</keyword>
<dbReference type="GO" id="GO:0003723">
    <property type="term" value="F:RNA binding"/>
    <property type="evidence" value="ECO:0007669"/>
    <property type="project" value="UniProtKB-UniRule"/>
</dbReference>
<keyword evidence="9" id="KW-1185">Reference proteome</keyword>
<accession>D1AP68</accession>
<keyword evidence="2 5" id="KW-0819">tRNA processing</keyword>
<evidence type="ECO:0000256" key="1">
    <source>
        <dbReference type="ARBA" id="ARBA00009375"/>
    </source>
</evidence>